<proteinExistence type="predicted"/>
<dbReference type="Proteomes" id="UP001055420">
    <property type="component" value="Chromosome"/>
</dbReference>
<keyword evidence="3" id="KW-1185">Reference proteome</keyword>
<evidence type="ECO:0000313" key="3">
    <source>
        <dbReference type="Proteomes" id="UP001055420"/>
    </source>
</evidence>
<dbReference type="EMBL" id="CP098805">
    <property type="protein sequence ID" value="USJ33320.1"/>
    <property type="molecule type" value="Genomic_DNA"/>
</dbReference>
<evidence type="ECO:0000313" key="4">
    <source>
        <dbReference type="Proteomes" id="UP001139411"/>
    </source>
</evidence>
<evidence type="ECO:0000313" key="1">
    <source>
        <dbReference type="EMBL" id="MCF2497201.1"/>
    </source>
</evidence>
<organism evidence="1 4">
    <name type="scientific">Dyadobacter chenhuakuii</name>
    <dbReference type="NCBI Taxonomy" id="2909339"/>
    <lineage>
        <taxon>Bacteria</taxon>
        <taxon>Pseudomonadati</taxon>
        <taxon>Bacteroidota</taxon>
        <taxon>Cytophagia</taxon>
        <taxon>Cytophagales</taxon>
        <taxon>Spirosomataceae</taxon>
        <taxon>Dyadobacter</taxon>
    </lineage>
</organism>
<name>A0A9X1TZF9_9BACT</name>
<reference evidence="1" key="1">
    <citation type="submission" date="2022-01" db="EMBL/GenBank/DDBJ databases">
        <title>Novel species in genus Dyadobacter.</title>
        <authorList>
            <person name="Ma C."/>
        </authorList>
    </citation>
    <scope>NUCLEOTIDE SEQUENCE</scope>
    <source>
        <strain evidence="2">CY22</strain>
        <strain evidence="1">CY357</strain>
    </source>
</reference>
<dbReference type="EMBL" id="JAKFFV010000002">
    <property type="protein sequence ID" value="MCF2497201.1"/>
    <property type="molecule type" value="Genomic_DNA"/>
</dbReference>
<gene>
    <name evidence="1" type="ORF">L0661_02710</name>
    <name evidence="2" type="ORF">NFI80_11325</name>
</gene>
<protein>
    <submittedName>
        <fullName evidence="1">Uncharacterized protein</fullName>
    </submittedName>
</protein>
<dbReference type="Proteomes" id="UP001139411">
    <property type="component" value="Unassembled WGS sequence"/>
</dbReference>
<dbReference type="RefSeq" id="WP_235158442.1">
    <property type="nucleotide sequence ID" value="NZ_CP098805.1"/>
</dbReference>
<accession>A0A9X1TZF9</accession>
<dbReference type="AlphaFoldDB" id="A0A9X1TZF9"/>
<sequence length="164" mass="18284">MKKTASDYSHINGWGIDADPLDVPNYPIKKRNENDNKGMIWERPAQQPALVEILHSNERPGLTAVFGTPNPPTGLSGQLRRFAFRYSENTWTHWLALLVADRINMMEGIGEDLKNGHIPDLIAEHGLKSELQFNKIGLAKKVLTGAAVITLAVLLMKSRSRDDS</sequence>
<evidence type="ECO:0000313" key="2">
    <source>
        <dbReference type="EMBL" id="USJ33320.1"/>
    </source>
</evidence>